<evidence type="ECO:0000256" key="7">
    <source>
        <dbReference type="RuleBase" id="RU361177"/>
    </source>
</evidence>
<dbReference type="GO" id="GO:0004499">
    <property type="term" value="F:N,N-dimethylaniline monooxygenase activity"/>
    <property type="evidence" value="ECO:0007669"/>
    <property type="project" value="InterPro"/>
</dbReference>
<dbReference type="FunFam" id="3.50.50.60:FF:000023">
    <property type="entry name" value="Dimethylaniline monooxygenase [N-oxide-forming]"/>
    <property type="match status" value="1"/>
</dbReference>
<dbReference type="GO" id="GO:0050661">
    <property type="term" value="F:NADP binding"/>
    <property type="evidence" value="ECO:0007669"/>
    <property type="project" value="InterPro"/>
</dbReference>
<dbReference type="PRINTS" id="PR00370">
    <property type="entry name" value="FMOXYGENASE"/>
</dbReference>
<protein>
    <recommendedName>
        <fullName evidence="7">Flavin-containing monooxygenase</fullName>
        <ecNumber evidence="7">1.-.-.-</ecNumber>
    </recommendedName>
</protein>
<evidence type="ECO:0000256" key="6">
    <source>
        <dbReference type="ARBA" id="ARBA00023002"/>
    </source>
</evidence>
<proteinExistence type="inferred from homology"/>
<dbReference type="InterPro" id="IPR020946">
    <property type="entry name" value="Flavin_mOase-like"/>
</dbReference>
<dbReference type="SUPFAM" id="SSF51905">
    <property type="entry name" value="FAD/NAD(P)-binding domain"/>
    <property type="match status" value="1"/>
</dbReference>
<sequence>MSSRRGTYVIQRAADHGVPFDHVALNRFSMKLPWNLMRPRFFHRLNRRYNHANYGLSPNKRFDASVLTISDDLPNRILLGTVNIKCNVRVFKADGATFEDGSVLNDIDVVILATGFNFDFPFLDDGIINVDGHFPYLYELVFPTKLNPCTLGVVGLVQPFGALPPILEMQARCISRVFAGKCELPSASKRLEIVEKRKDFITRNFVDSRRYSLQIYSIQYMDRLAAMIGCKPNLWKHFFSDPKLWYNIYFGPATPVQWRLNGPGAWNGAKSAIETVEEHTYFPMKTRKSGEGETEGLYDGWIQLFKKTCSVVLLLLSLRHLVANGYITSFVKSV</sequence>
<keyword evidence="9" id="KW-1185">Reference proteome</keyword>
<keyword evidence="4 7" id="KW-0274">FAD</keyword>
<evidence type="ECO:0000256" key="4">
    <source>
        <dbReference type="ARBA" id="ARBA00022827"/>
    </source>
</evidence>
<dbReference type="InterPro" id="IPR050346">
    <property type="entry name" value="FMO-like"/>
</dbReference>
<evidence type="ECO:0000256" key="2">
    <source>
        <dbReference type="ARBA" id="ARBA00009183"/>
    </source>
</evidence>
<reference evidence="8 9" key="1">
    <citation type="journal article" date="2017" name="Nat. Ecol. Evol.">
        <title>Scallop genome provides insights into evolution of bilaterian karyotype and development.</title>
        <authorList>
            <person name="Wang S."/>
            <person name="Zhang J."/>
            <person name="Jiao W."/>
            <person name="Li J."/>
            <person name="Xun X."/>
            <person name="Sun Y."/>
            <person name="Guo X."/>
            <person name="Huan P."/>
            <person name="Dong B."/>
            <person name="Zhang L."/>
            <person name="Hu X."/>
            <person name="Sun X."/>
            <person name="Wang J."/>
            <person name="Zhao C."/>
            <person name="Wang Y."/>
            <person name="Wang D."/>
            <person name="Huang X."/>
            <person name="Wang R."/>
            <person name="Lv J."/>
            <person name="Li Y."/>
            <person name="Zhang Z."/>
            <person name="Liu B."/>
            <person name="Lu W."/>
            <person name="Hui Y."/>
            <person name="Liang J."/>
            <person name="Zhou Z."/>
            <person name="Hou R."/>
            <person name="Li X."/>
            <person name="Liu Y."/>
            <person name="Li H."/>
            <person name="Ning X."/>
            <person name="Lin Y."/>
            <person name="Zhao L."/>
            <person name="Xing Q."/>
            <person name="Dou J."/>
            <person name="Li Y."/>
            <person name="Mao J."/>
            <person name="Guo H."/>
            <person name="Dou H."/>
            <person name="Li T."/>
            <person name="Mu C."/>
            <person name="Jiang W."/>
            <person name="Fu Q."/>
            <person name="Fu X."/>
            <person name="Miao Y."/>
            <person name="Liu J."/>
            <person name="Yu Q."/>
            <person name="Li R."/>
            <person name="Liao H."/>
            <person name="Li X."/>
            <person name="Kong Y."/>
            <person name="Jiang Z."/>
            <person name="Chourrout D."/>
            <person name="Li R."/>
            <person name="Bao Z."/>
        </authorList>
    </citation>
    <scope>NUCLEOTIDE SEQUENCE [LARGE SCALE GENOMIC DNA]</scope>
    <source>
        <strain evidence="8 9">PY_sf001</strain>
    </source>
</reference>
<gene>
    <name evidence="8" type="ORF">KP79_PYT18092</name>
</gene>
<comment type="cofactor">
    <cofactor evidence="1 7">
        <name>FAD</name>
        <dbReference type="ChEBI" id="CHEBI:57692"/>
    </cofactor>
</comment>
<evidence type="ECO:0000313" key="8">
    <source>
        <dbReference type="EMBL" id="OWF42939.1"/>
    </source>
</evidence>
<dbReference type="OrthoDB" id="66881at2759"/>
<accession>A0A210Q2N8</accession>
<dbReference type="InterPro" id="IPR036188">
    <property type="entry name" value="FAD/NAD-bd_sf"/>
</dbReference>
<dbReference type="PIRSF" id="PIRSF000332">
    <property type="entry name" value="FMO"/>
    <property type="match status" value="1"/>
</dbReference>
<evidence type="ECO:0000256" key="5">
    <source>
        <dbReference type="ARBA" id="ARBA00022857"/>
    </source>
</evidence>
<dbReference type="STRING" id="6573.A0A210Q2N8"/>
<dbReference type="PANTHER" id="PTHR23023">
    <property type="entry name" value="DIMETHYLANILINE MONOOXYGENASE"/>
    <property type="match status" value="1"/>
</dbReference>
<dbReference type="Proteomes" id="UP000242188">
    <property type="component" value="Unassembled WGS sequence"/>
</dbReference>
<keyword evidence="5" id="KW-0521">NADP</keyword>
<keyword evidence="6 7" id="KW-0560">Oxidoreductase</keyword>
<dbReference type="Pfam" id="PF00743">
    <property type="entry name" value="FMO-like"/>
    <property type="match status" value="1"/>
</dbReference>
<keyword evidence="3 7" id="KW-0285">Flavoprotein</keyword>
<dbReference type="InterPro" id="IPR000960">
    <property type="entry name" value="Flavin_mOase"/>
</dbReference>
<name>A0A210Q2N8_MIZYE</name>
<evidence type="ECO:0000313" key="9">
    <source>
        <dbReference type="Proteomes" id="UP000242188"/>
    </source>
</evidence>
<dbReference type="GO" id="GO:0050660">
    <property type="term" value="F:flavin adenine dinucleotide binding"/>
    <property type="evidence" value="ECO:0007669"/>
    <property type="project" value="InterPro"/>
</dbReference>
<organism evidence="8 9">
    <name type="scientific">Mizuhopecten yessoensis</name>
    <name type="common">Japanese scallop</name>
    <name type="synonym">Patinopecten yessoensis</name>
    <dbReference type="NCBI Taxonomy" id="6573"/>
    <lineage>
        <taxon>Eukaryota</taxon>
        <taxon>Metazoa</taxon>
        <taxon>Spiralia</taxon>
        <taxon>Lophotrochozoa</taxon>
        <taxon>Mollusca</taxon>
        <taxon>Bivalvia</taxon>
        <taxon>Autobranchia</taxon>
        <taxon>Pteriomorphia</taxon>
        <taxon>Pectinida</taxon>
        <taxon>Pectinoidea</taxon>
        <taxon>Pectinidae</taxon>
        <taxon>Mizuhopecten</taxon>
    </lineage>
</organism>
<evidence type="ECO:0000256" key="1">
    <source>
        <dbReference type="ARBA" id="ARBA00001974"/>
    </source>
</evidence>
<dbReference type="EMBL" id="NEDP02005201">
    <property type="protein sequence ID" value="OWF42939.1"/>
    <property type="molecule type" value="Genomic_DNA"/>
</dbReference>
<evidence type="ECO:0000256" key="3">
    <source>
        <dbReference type="ARBA" id="ARBA00022630"/>
    </source>
</evidence>
<dbReference type="Gene3D" id="3.50.50.60">
    <property type="entry name" value="FAD/NAD(P)-binding domain"/>
    <property type="match status" value="2"/>
</dbReference>
<dbReference type="EC" id="1.-.-.-" evidence="7"/>
<comment type="caution">
    <text evidence="8">The sequence shown here is derived from an EMBL/GenBank/DDBJ whole genome shotgun (WGS) entry which is preliminary data.</text>
</comment>
<comment type="similarity">
    <text evidence="2 7">Belongs to the FMO family.</text>
</comment>
<keyword evidence="7 8" id="KW-0503">Monooxygenase</keyword>
<dbReference type="AlphaFoldDB" id="A0A210Q2N8"/>